<comment type="similarity">
    <text evidence="1">Belongs to the DnaB/DnaD family.</text>
</comment>
<organism evidence="5 6">
    <name type="scientific">Alkalicoccus urumqiensis</name>
    <name type="common">Bacillus urumqiensis</name>
    <dbReference type="NCBI Taxonomy" id="1548213"/>
    <lineage>
        <taxon>Bacteria</taxon>
        <taxon>Bacillati</taxon>
        <taxon>Bacillota</taxon>
        <taxon>Bacilli</taxon>
        <taxon>Bacillales</taxon>
        <taxon>Bacillaceae</taxon>
        <taxon>Alkalicoccus</taxon>
    </lineage>
</organism>
<proteinExistence type="inferred from homology"/>
<dbReference type="InterPro" id="IPR006343">
    <property type="entry name" value="DnaB/C_C"/>
</dbReference>
<dbReference type="InterPro" id="IPR034829">
    <property type="entry name" value="DnaD-like_sf"/>
</dbReference>
<dbReference type="EMBL" id="PVNS01000002">
    <property type="protein sequence ID" value="PRO66849.1"/>
    <property type="molecule type" value="Genomic_DNA"/>
</dbReference>
<name>A0A2P6MKN0_ALKUR</name>
<evidence type="ECO:0000256" key="1">
    <source>
        <dbReference type="ARBA" id="ARBA00093462"/>
    </source>
</evidence>
<dbReference type="Pfam" id="PF07261">
    <property type="entry name" value="DnaB_2"/>
    <property type="match status" value="1"/>
</dbReference>
<feature type="region of interest" description="Disordered" evidence="2">
    <location>
        <begin position="207"/>
        <end position="249"/>
    </location>
</feature>
<dbReference type="InterPro" id="IPR036388">
    <property type="entry name" value="WH-like_DNA-bd_sf"/>
</dbReference>
<dbReference type="PANTHER" id="PTHR37293:SF6">
    <property type="entry name" value="DNA REPLICATION PROTEIN DNAD"/>
    <property type="match status" value="1"/>
</dbReference>
<feature type="domain" description="DnaD N-terminal" evidence="4">
    <location>
        <begin position="28"/>
        <end position="124"/>
    </location>
</feature>
<evidence type="ECO:0000259" key="3">
    <source>
        <dbReference type="Pfam" id="PF07261"/>
    </source>
</evidence>
<dbReference type="NCBIfam" id="TIGR01446">
    <property type="entry name" value="DnaD_dom"/>
    <property type="match status" value="1"/>
</dbReference>
<dbReference type="PANTHER" id="PTHR37293">
    <property type="entry name" value="PHAGE REPLICATION PROTEIN-RELATED"/>
    <property type="match status" value="1"/>
</dbReference>
<evidence type="ECO:0000259" key="4">
    <source>
        <dbReference type="Pfam" id="PF21984"/>
    </source>
</evidence>
<evidence type="ECO:0000313" key="6">
    <source>
        <dbReference type="Proteomes" id="UP000243650"/>
    </source>
</evidence>
<dbReference type="InterPro" id="IPR053843">
    <property type="entry name" value="DnaD_N"/>
</dbReference>
<dbReference type="OrthoDB" id="9770238at2"/>
<dbReference type="Gene3D" id="1.10.10.10">
    <property type="entry name" value="Winged helix-like DNA-binding domain superfamily/Winged helix DNA-binding domain"/>
    <property type="match status" value="1"/>
</dbReference>
<dbReference type="AlphaFoldDB" id="A0A2P6MKN0"/>
<dbReference type="Gene3D" id="1.10.10.630">
    <property type="entry name" value="DnaD domain-like"/>
    <property type="match status" value="1"/>
</dbReference>
<feature type="compositionally biased region" description="Basic and acidic residues" evidence="2">
    <location>
        <begin position="207"/>
        <end position="229"/>
    </location>
</feature>
<protein>
    <submittedName>
        <fullName evidence="5">DNA replication protein DnaD</fullName>
    </submittedName>
</protein>
<feature type="domain" description="DnaB/C C-terminal" evidence="3">
    <location>
        <begin position="138"/>
        <end position="210"/>
    </location>
</feature>
<keyword evidence="6" id="KW-1185">Reference proteome</keyword>
<dbReference type="Proteomes" id="UP000243650">
    <property type="component" value="Unassembled WGS sequence"/>
</dbReference>
<accession>A0A2P6MKN0</accession>
<evidence type="ECO:0000313" key="5">
    <source>
        <dbReference type="EMBL" id="PRO66849.1"/>
    </source>
</evidence>
<sequence>MNVQRKEIISMKPDQYIQLLEETPFQFPAVLFRTYLSLGLDDMQFLMLMHVHQFKQEGEVLPSPAQLASRMSTPEKDCSRLLSSLLSARFIEIKETQQADGTIEEFVSLKPLYEKLGEWMNADEPEEDMHKQNQGNLFRCFEEEFARPLSPMEIEMISMWLDEDGHSVELIEGALKESVISSRLNFRYIDRILHEWKRNGIRSLQEAKKHGENVRRNRHAGEERKRELKTPPGYNWLEGGVPAADKKGY</sequence>
<dbReference type="SUPFAM" id="SSF158499">
    <property type="entry name" value="DnaD domain-like"/>
    <property type="match status" value="1"/>
</dbReference>
<dbReference type="InterPro" id="IPR053162">
    <property type="entry name" value="DnaD"/>
</dbReference>
<comment type="caution">
    <text evidence="5">The sequence shown here is derived from an EMBL/GenBank/DDBJ whole genome shotgun (WGS) entry which is preliminary data.</text>
</comment>
<reference evidence="5 6" key="1">
    <citation type="submission" date="2018-03" db="EMBL/GenBank/DDBJ databases">
        <title>Bacillus urumqiensis sp. nov., a moderately haloalkaliphilic bacterium isolated from a salt lake.</title>
        <authorList>
            <person name="Zhao B."/>
            <person name="Liao Z."/>
        </authorList>
    </citation>
    <scope>NUCLEOTIDE SEQUENCE [LARGE SCALE GENOMIC DNA]</scope>
    <source>
        <strain evidence="5 6">BZ-SZ-XJ18</strain>
    </source>
</reference>
<evidence type="ECO:0000256" key="2">
    <source>
        <dbReference type="SAM" id="MobiDB-lite"/>
    </source>
</evidence>
<gene>
    <name evidence="5" type="ORF">C6I21_02690</name>
</gene>
<dbReference type="Pfam" id="PF21984">
    <property type="entry name" value="DnaD_N"/>
    <property type="match status" value="1"/>
</dbReference>